<keyword evidence="1" id="KW-0880">Kelch repeat</keyword>
<keyword evidence="2" id="KW-0677">Repeat</keyword>
<keyword evidence="4" id="KW-1185">Reference proteome</keyword>
<dbReference type="AlphaFoldDB" id="A0A422QAH1"/>
<evidence type="ECO:0000313" key="4">
    <source>
        <dbReference type="Proteomes" id="UP000284403"/>
    </source>
</evidence>
<comment type="caution">
    <text evidence="3">The sequence shown here is derived from an EMBL/GenBank/DDBJ whole genome shotgun (WGS) entry which is preliminary data.</text>
</comment>
<accession>A0A422QAH1</accession>
<dbReference type="EMBL" id="MKKU01000021">
    <property type="protein sequence ID" value="RNF26973.1"/>
    <property type="molecule type" value="Genomic_DNA"/>
</dbReference>
<sequence>MVTTATSTTNSSLSAHVYRDNLVLISGLSTDRLWWLNLPSLRWHEEVCSGVFPPPTRFHATALHGSQLYLSGGEPHCVSTPGTAAAALAHDLLEVFVIDLQELHWGTVVCDGKPRNRSHHAMAAVENGLIVTGGKPLLGDATAYEIREMLTSGFYAIHILDTATGAWRVFSEPLFPPLWGHTVHVVNNAAIAFYGGFEVALETDETGEELPTIAVNEHVGFLNWRRMEYYHAPTRVPGRVMHQSHLRGNMLSVLGGLSVDEAHLDLVPKRDAIEISLITFEATPMTFCLQNWPLEQMASVEYNQQLIVLNTLHDIFVQRLLGEEPWLRYRCDASAVNTAPFPTTVFTRSRREKGSQEGMTHTVSIPLGGPFSKPSMSPLLWTLLSRLKYPMTDVC</sequence>
<dbReference type="RefSeq" id="XP_029232179.1">
    <property type="nucleotide sequence ID" value="XM_029367718.1"/>
</dbReference>
<name>A0A422QAH1_9TRYP</name>
<dbReference type="SUPFAM" id="SSF50965">
    <property type="entry name" value="Galactose oxidase, central domain"/>
    <property type="match status" value="1"/>
</dbReference>
<dbReference type="GeneID" id="40314389"/>
<gene>
    <name evidence="3" type="ORF">Tco025E_00778</name>
</gene>
<dbReference type="InterPro" id="IPR011043">
    <property type="entry name" value="Gal_Oxase/kelch_b-propeller"/>
</dbReference>
<evidence type="ECO:0000256" key="2">
    <source>
        <dbReference type="ARBA" id="ARBA00022737"/>
    </source>
</evidence>
<organism evidence="3 4">
    <name type="scientific">Trypanosoma conorhini</name>
    <dbReference type="NCBI Taxonomy" id="83891"/>
    <lineage>
        <taxon>Eukaryota</taxon>
        <taxon>Discoba</taxon>
        <taxon>Euglenozoa</taxon>
        <taxon>Kinetoplastea</taxon>
        <taxon>Metakinetoplastina</taxon>
        <taxon>Trypanosomatida</taxon>
        <taxon>Trypanosomatidae</taxon>
        <taxon>Trypanosoma</taxon>
    </lineage>
</organism>
<dbReference type="PANTHER" id="PTHR46093:SF18">
    <property type="entry name" value="FIBRONECTIN TYPE-III DOMAIN-CONTAINING PROTEIN"/>
    <property type="match status" value="1"/>
</dbReference>
<dbReference type="Pfam" id="PF24681">
    <property type="entry name" value="Kelch_KLHDC2_KLHL20_DRC7"/>
    <property type="match status" value="1"/>
</dbReference>
<dbReference type="PANTHER" id="PTHR46093">
    <property type="entry name" value="ACYL-COA-BINDING DOMAIN-CONTAINING PROTEIN 5"/>
    <property type="match status" value="1"/>
</dbReference>
<dbReference type="OrthoDB" id="10251809at2759"/>
<evidence type="ECO:0000256" key="1">
    <source>
        <dbReference type="ARBA" id="ARBA00022441"/>
    </source>
</evidence>
<reference evidence="3 4" key="1">
    <citation type="journal article" date="2018" name="BMC Genomics">
        <title>Genomic comparison of Trypanosoma conorhini and Trypanosoma rangeli to Trypanosoma cruzi strains of high and low virulence.</title>
        <authorList>
            <person name="Bradwell K.R."/>
            <person name="Koparde V.N."/>
            <person name="Matveyev A.V."/>
            <person name="Serrano M.G."/>
            <person name="Alves J.M."/>
            <person name="Parikh H."/>
            <person name="Huang B."/>
            <person name="Lee V."/>
            <person name="Espinosa-Alvarez O."/>
            <person name="Ortiz P.A."/>
            <person name="Costa-Martins A.G."/>
            <person name="Teixeira M.M."/>
            <person name="Buck G.A."/>
        </authorList>
    </citation>
    <scope>NUCLEOTIDE SEQUENCE [LARGE SCALE GENOMIC DNA]</scope>
    <source>
        <strain evidence="3 4">025E</strain>
    </source>
</reference>
<proteinExistence type="predicted"/>
<dbReference type="Gene3D" id="2.120.10.80">
    <property type="entry name" value="Kelch-type beta propeller"/>
    <property type="match status" value="1"/>
</dbReference>
<evidence type="ECO:0000313" key="3">
    <source>
        <dbReference type="EMBL" id="RNF26973.1"/>
    </source>
</evidence>
<dbReference type="Proteomes" id="UP000284403">
    <property type="component" value="Unassembled WGS sequence"/>
</dbReference>
<dbReference type="InterPro" id="IPR015915">
    <property type="entry name" value="Kelch-typ_b-propeller"/>
</dbReference>
<dbReference type="SUPFAM" id="SSF117281">
    <property type="entry name" value="Kelch motif"/>
    <property type="match status" value="1"/>
</dbReference>
<protein>
    <submittedName>
        <fullName evidence="3">Uncharacterized protein</fullName>
    </submittedName>
</protein>